<reference evidence="1" key="1">
    <citation type="submission" date="2019-12" db="EMBL/GenBank/DDBJ databases">
        <title>An insight into the sialome of adult female Ixodes ricinus ticks feeding for 6 days.</title>
        <authorList>
            <person name="Perner J."/>
            <person name="Ribeiro J.M.C."/>
        </authorList>
    </citation>
    <scope>NUCLEOTIDE SEQUENCE</scope>
    <source>
        <strain evidence="1">Semi-engorged</strain>
        <tissue evidence="1">Salivary glands</tissue>
    </source>
</reference>
<dbReference type="AlphaFoldDB" id="A0A6B0UPW5"/>
<dbReference type="EMBL" id="GIFC01009682">
    <property type="protein sequence ID" value="MXU91765.1"/>
    <property type="molecule type" value="Transcribed_RNA"/>
</dbReference>
<organism evidence="1">
    <name type="scientific">Ixodes ricinus</name>
    <name type="common">Common tick</name>
    <name type="synonym">Acarus ricinus</name>
    <dbReference type="NCBI Taxonomy" id="34613"/>
    <lineage>
        <taxon>Eukaryota</taxon>
        <taxon>Metazoa</taxon>
        <taxon>Ecdysozoa</taxon>
        <taxon>Arthropoda</taxon>
        <taxon>Chelicerata</taxon>
        <taxon>Arachnida</taxon>
        <taxon>Acari</taxon>
        <taxon>Parasitiformes</taxon>
        <taxon>Ixodida</taxon>
        <taxon>Ixodoidea</taxon>
        <taxon>Ixodidae</taxon>
        <taxon>Ixodinae</taxon>
        <taxon>Ixodes</taxon>
    </lineage>
</organism>
<sequence>MGTGQRSALAPEALNWLQGTLQSLHCPTPAFIKCVGSFRATLLPVLEHSGLILQFGFIYIYIYISVYNHPSRVVNSVNTTEVHTALDICQRTDAGFIFRNCAYNSFGGRRVLVVKFTRSSNRFVW</sequence>
<evidence type="ECO:0000313" key="1">
    <source>
        <dbReference type="EMBL" id="MXU91765.1"/>
    </source>
</evidence>
<proteinExistence type="predicted"/>
<accession>A0A6B0UPW5</accession>
<name>A0A6B0UPW5_IXORI</name>
<protein>
    <submittedName>
        <fullName evidence="1">Uncharacterized protein</fullName>
    </submittedName>
</protein>